<gene>
    <name evidence="1" type="ORF">Aco03nite_062120</name>
</gene>
<accession>A0ABQ3XH27</accession>
<proteinExistence type="predicted"/>
<dbReference type="Proteomes" id="UP000612282">
    <property type="component" value="Unassembled WGS sequence"/>
</dbReference>
<protein>
    <submittedName>
        <fullName evidence="1">Uncharacterized protein</fullName>
    </submittedName>
</protein>
<dbReference type="EMBL" id="BOMG01000076">
    <property type="protein sequence ID" value="GID57808.1"/>
    <property type="molecule type" value="Genomic_DNA"/>
</dbReference>
<name>A0ABQ3XH27_9ACTN</name>
<evidence type="ECO:0000313" key="1">
    <source>
        <dbReference type="EMBL" id="GID57808.1"/>
    </source>
</evidence>
<keyword evidence="2" id="KW-1185">Reference proteome</keyword>
<comment type="caution">
    <text evidence="1">The sequence shown here is derived from an EMBL/GenBank/DDBJ whole genome shotgun (WGS) entry which is preliminary data.</text>
</comment>
<evidence type="ECO:0000313" key="2">
    <source>
        <dbReference type="Proteomes" id="UP000612282"/>
    </source>
</evidence>
<organism evidence="1 2">
    <name type="scientific">Actinoplanes couchii</name>
    <dbReference type="NCBI Taxonomy" id="403638"/>
    <lineage>
        <taxon>Bacteria</taxon>
        <taxon>Bacillati</taxon>
        <taxon>Actinomycetota</taxon>
        <taxon>Actinomycetes</taxon>
        <taxon>Micromonosporales</taxon>
        <taxon>Micromonosporaceae</taxon>
        <taxon>Actinoplanes</taxon>
    </lineage>
</organism>
<sequence>MVVGRWAAGCTPSAVEEFQLFGACQAPEAAECCRVEGSLRRAECCRVEGSLRKAECCRVEGSLRKAE</sequence>
<reference evidence="1 2" key="1">
    <citation type="submission" date="2021-01" db="EMBL/GenBank/DDBJ databases">
        <title>Whole genome shotgun sequence of Actinoplanes couchii NBRC 106145.</title>
        <authorList>
            <person name="Komaki H."/>
            <person name="Tamura T."/>
        </authorList>
    </citation>
    <scope>NUCLEOTIDE SEQUENCE [LARGE SCALE GENOMIC DNA]</scope>
    <source>
        <strain evidence="1 2">NBRC 106145</strain>
    </source>
</reference>